<gene>
    <name evidence="8" type="ORF">GF867_04280</name>
</gene>
<dbReference type="AlphaFoldDB" id="A0A844BXQ3"/>
<comment type="caution">
    <text evidence="8">The sequence shown here is derived from an EMBL/GenBank/DDBJ whole genome shotgun (WGS) entry which is preliminary data.</text>
</comment>
<name>A0A844BXQ3_9LACT</name>
<keyword evidence="3 7" id="KW-0732">Signal</keyword>
<dbReference type="PANTHER" id="PTHR30429">
    <property type="entry name" value="D-METHIONINE-BINDING LIPOPROTEIN METQ"/>
    <property type="match status" value="1"/>
</dbReference>
<accession>A0A844BXQ3</accession>
<evidence type="ECO:0000256" key="4">
    <source>
        <dbReference type="ARBA" id="ARBA00023136"/>
    </source>
</evidence>
<feature type="chain" id="PRO_5032552784" evidence="7">
    <location>
        <begin position="24"/>
        <end position="281"/>
    </location>
</feature>
<dbReference type="Proteomes" id="UP000440066">
    <property type="component" value="Unassembled WGS sequence"/>
</dbReference>
<dbReference type="InterPro" id="IPR004872">
    <property type="entry name" value="Lipoprotein_NlpA"/>
</dbReference>
<keyword evidence="6" id="KW-0449">Lipoprotein</keyword>
<dbReference type="EMBL" id="WJQT01000004">
    <property type="protein sequence ID" value="MRJ46788.1"/>
    <property type="molecule type" value="Genomic_DNA"/>
</dbReference>
<evidence type="ECO:0000313" key="8">
    <source>
        <dbReference type="EMBL" id="MRJ46788.1"/>
    </source>
</evidence>
<protein>
    <submittedName>
        <fullName evidence="8">Methionine-binding protein</fullName>
    </submittedName>
</protein>
<dbReference type="Gene3D" id="3.40.190.10">
    <property type="entry name" value="Periplasmic binding protein-like II"/>
    <property type="match status" value="2"/>
</dbReference>
<keyword evidence="5" id="KW-0564">Palmitate</keyword>
<evidence type="ECO:0000256" key="7">
    <source>
        <dbReference type="SAM" id="SignalP"/>
    </source>
</evidence>
<feature type="signal peptide" evidence="7">
    <location>
        <begin position="1"/>
        <end position="23"/>
    </location>
</feature>
<proteinExistence type="inferred from homology"/>
<sequence>MKKILTSLLLSALLLGPSTTAFAQEQVSIGVVGEEYEQVWLYVAEKAAEEDIELDVILLTDFNIPNISLADGTLDLNAFQHDVFLENWNKENDGDLVTIGYTVAVPTRIYSEKYDSLDDLPDGAKIAVNNAPTSLSYNLQTLEKAGLISLGDTGELLPTPDDVVDNPKNIEFIEVDAANIPAIVPDVDAAFIDNSFLGATNFQPSDAIYVFGDTAETINIARVNNIAARAEDADNETYLKIVELYQQEDVAEVINEVTNGGSIPAWDIVREAQEKAAEDAE</sequence>
<comment type="subcellular location">
    <subcellularLocation>
        <location evidence="1">Membrane</location>
        <topology evidence="1">Lipid-anchor</topology>
    </subcellularLocation>
</comment>
<evidence type="ECO:0000313" key="9">
    <source>
        <dbReference type="Proteomes" id="UP000440066"/>
    </source>
</evidence>
<organism evidence="8 9">
    <name type="scientific">Fundicoccus ignavus</name>
    <dbReference type="NCBI Taxonomy" id="2664442"/>
    <lineage>
        <taxon>Bacteria</taxon>
        <taxon>Bacillati</taxon>
        <taxon>Bacillota</taxon>
        <taxon>Bacilli</taxon>
        <taxon>Lactobacillales</taxon>
        <taxon>Aerococcaceae</taxon>
        <taxon>Fundicoccus</taxon>
    </lineage>
</organism>
<dbReference type="SUPFAM" id="SSF53850">
    <property type="entry name" value="Periplasmic binding protein-like II"/>
    <property type="match status" value="1"/>
</dbReference>
<reference evidence="8 9" key="1">
    <citation type="submission" date="2019-11" db="EMBL/GenBank/DDBJ databases">
        <title>Characterisation of Fundicoccus ignavus gen. nov. sp. nov., a novel genus of the family Aerococcaceae from bulk tank milk.</title>
        <authorList>
            <person name="Siebert A."/>
            <person name="Huptas C."/>
            <person name="Wenning M."/>
            <person name="Scherer S."/>
            <person name="Doll E.V."/>
        </authorList>
    </citation>
    <scope>NUCLEOTIDE SEQUENCE [LARGE SCALE GENOMIC DNA]</scope>
    <source>
        <strain evidence="8 9">DSM 109652</strain>
    </source>
</reference>
<evidence type="ECO:0000256" key="1">
    <source>
        <dbReference type="ARBA" id="ARBA00004635"/>
    </source>
</evidence>
<evidence type="ECO:0000256" key="5">
    <source>
        <dbReference type="ARBA" id="ARBA00023139"/>
    </source>
</evidence>
<keyword evidence="4" id="KW-0472">Membrane</keyword>
<dbReference type="PANTHER" id="PTHR30429:SF3">
    <property type="entry name" value="LIPOPROTEIN"/>
    <property type="match status" value="1"/>
</dbReference>
<dbReference type="Pfam" id="PF03180">
    <property type="entry name" value="Lipoprotein_9"/>
    <property type="match status" value="1"/>
</dbReference>
<dbReference type="GO" id="GO:0016020">
    <property type="term" value="C:membrane"/>
    <property type="evidence" value="ECO:0007669"/>
    <property type="project" value="UniProtKB-SubCell"/>
</dbReference>
<comment type="similarity">
    <text evidence="2">Belongs to the NlpA lipoprotein family.</text>
</comment>
<evidence type="ECO:0000256" key="6">
    <source>
        <dbReference type="ARBA" id="ARBA00023288"/>
    </source>
</evidence>
<evidence type="ECO:0000256" key="2">
    <source>
        <dbReference type="ARBA" id="ARBA00008973"/>
    </source>
</evidence>
<evidence type="ECO:0000256" key="3">
    <source>
        <dbReference type="ARBA" id="ARBA00022729"/>
    </source>
</evidence>
<dbReference type="RefSeq" id="WP_153831882.1">
    <property type="nucleotide sequence ID" value="NZ_WJQT01000004.1"/>
</dbReference>